<protein>
    <submittedName>
        <fullName evidence="1">Uncharacterized protein</fullName>
    </submittedName>
</protein>
<reference evidence="1" key="1">
    <citation type="submission" date="2020-02" db="EMBL/GenBank/DDBJ databases">
        <authorList>
            <person name="Scholz U."/>
            <person name="Mascher M."/>
            <person name="Fiebig A."/>
        </authorList>
    </citation>
    <scope>NUCLEOTIDE SEQUENCE</scope>
</reference>
<accession>A0A7I8KVX2</accession>
<proteinExistence type="predicted"/>
<keyword evidence="2" id="KW-1185">Reference proteome</keyword>
<sequence>MGRRLVSGGCHPTERKNGDFAALWRLWQLVSWWIVLFSTTACSSIN</sequence>
<dbReference type="Proteomes" id="UP000663760">
    <property type="component" value="Chromosome 9"/>
</dbReference>
<dbReference type="AlphaFoldDB" id="A0A7I8KVX2"/>
<evidence type="ECO:0000313" key="2">
    <source>
        <dbReference type="Proteomes" id="UP000663760"/>
    </source>
</evidence>
<evidence type="ECO:0000313" key="1">
    <source>
        <dbReference type="EMBL" id="CAA7401953.1"/>
    </source>
</evidence>
<dbReference type="EMBL" id="LR746272">
    <property type="protein sequence ID" value="CAA7401953.1"/>
    <property type="molecule type" value="Genomic_DNA"/>
</dbReference>
<gene>
    <name evidence="1" type="ORF">SI8410_09012631</name>
</gene>
<name>A0A7I8KVX2_SPIIN</name>
<organism evidence="1 2">
    <name type="scientific">Spirodela intermedia</name>
    <name type="common">Intermediate duckweed</name>
    <dbReference type="NCBI Taxonomy" id="51605"/>
    <lineage>
        <taxon>Eukaryota</taxon>
        <taxon>Viridiplantae</taxon>
        <taxon>Streptophyta</taxon>
        <taxon>Embryophyta</taxon>
        <taxon>Tracheophyta</taxon>
        <taxon>Spermatophyta</taxon>
        <taxon>Magnoliopsida</taxon>
        <taxon>Liliopsida</taxon>
        <taxon>Araceae</taxon>
        <taxon>Lemnoideae</taxon>
        <taxon>Spirodela</taxon>
    </lineage>
</organism>